<dbReference type="InterPro" id="IPR050725">
    <property type="entry name" value="CysQ/Inositol_MonoPase"/>
</dbReference>
<dbReference type="PANTHER" id="PTHR43028">
    <property type="entry name" value="3'(2'),5'-BISPHOSPHATE NUCLEOTIDASE 1"/>
    <property type="match status" value="1"/>
</dbReference>
<dbReference type="GO" id="GO:0000287">
    <property type="term" value="F:magnesium ion binding"/>
    <property type="evidence" value="ECO:0007669"/>
    <property type="project" value="UniProtKB-UniRule"/>
</dbReference>
<name>A0A7G1Q823_9GAMM</name>
<evidence type="ECO:0000256" key="5">
    <source>
        <dbReference type="ARBA" id="ARBA00022723"/>
    </source>
</evidence>
<dbReference type="EMBL" id="LR778175">
    <property type="protein sequence ID" value="CAB1274708.1"/>
    <property type="molecule type" value="Genomic_DNA"/>
</dbReference>
<evidence type="ECO:0000256" key="2">
    <source>
        <dbReference type="ARBA" id="ARBA00005289"/>
    </source>
</evidence>
<dbReference type="PANTHER" id="PTHR43028:SF5">
    <property type="entry name" value="3'(2'),5'-BISPHOSPHATE NUCLEOTIDASE 1"/>
    <property type="match status" value="1"/>
</dbReference>
<dbReference type="GO" id="GO:0008441">
    <property type="term" value="F:3'(2'),5'-bisphosphate nucleotidase activity"/>
    <property type="evidence" value="ECO:0007669"/>
    <property type="project" value="UniProtKB-UniRule"/>
</dbReference>
<dbReference type="CDD" id="cd01638">
    <property type="entry name" value="CysQ"/>
    <property type="match status" value="1"/>
</dbReference>
<keyword evidence="3 9" id="KW-1003">Cell membrane</keyword>
<feature type="binding site" evidence="10">
    <location>
        <position position="92"/>
    </location>
    <ligand>
        <name>Mg(2+)</name>
        <dbReference type="ChEBI" id="CHEBI:18420"/>
        <label>1</label>
        <note>catalytic</note>
    </ligand>
</feature>
<dbReference type="InterPro" id="IPR006240">
    <property type="entry name" value="CysQ"/>
</dbReference>
<feature type="binding site" evidence="9">
    <location>
        <position position="216"/>
    </location>
    <ligand>
        <name>Mg(2+)</name>
        <dbReference type="ChEBI" id="CHEBI:18420"/>
        <label>2</label>
    </ligand>
</feature>
<dbReference type="PROSITE" id="PS00629">
    <property type="entry name" value="IMP_1"/>
    <property type="match status" value="1"/>
</dbReference>
<evidence type="ECO:0000256" key="3">
    <source>
        <dbReference type="ARBA" id="ARBA00022475"/>
    </source>
</evidence>
<dbReference type="AlphaFoldDB" id="A0A7G1Q823"/>
<dbReference type="GO" id="GO:0000103">
    <property type="term" value="P:sulfate assimilation"/>
    <property type="evidence" value="ECO:0007669"/>
    <property type="project" value="TreeGrafter"/>
</dbReference>
<feature type="binding site" evidence="9">
    <location>
        <begin position="92"/>
        <end position="95"/>
    </location>
    <ligand>
        <name>substrate</name>
    </ligand>
</feature>
<dbReference type="KEGG" id="ntg:NSCAC_0304"/>
<comment type="cofactor">
    <cofactor evidence="9 10">
        <name>Mg(2+)</name>
        <dbReference type="ChEBI" id="CHEBI:18420"/>
    </cofactor>
</comment>
<comment type="function">
    <text evidence="9">Converts adenosine-3',5'-bisphosphate (PAP) to AMP.</text>
</comment>
<keyword evidence="8 9" id="KW-0472">Membrane</keyword>
<keyword evidence="4 9" id="KW-0997">Cell inner membrane</keyword>
<dbReference type="EC" id="3.1.3.7" evidence="9"/>
<feature type="binding site" evidence="9">
    <location>
        <position position="90"/>
    </location>
    <ligand>
        <name>Mg(2+)</name>
        <dbReference type="ChEBI" id="CHEBI:18420"/>
        <label>1</label>
    </ligand>
</feature>
<dbReference type="Gene3D" id="3.40.190.80">
    <property type="match status" value="1"/>
</dbReference>
<dbReference type="PRINTS" id="PR00377">
    <property type="entry name" value="IMPHPHTASES"/>
</dbReference>
<keyword evidence="6 9" id="KW-0378">Hydrolase</keyword>
<dbReference type="RefSeq" id="WP_197744671.1">
    <property type="nucleotide sequence ID" value="NZ_LR778175.1"/>
</dbReference>
<feature type="binding site" evidence="10">
    <location>
        <position position="70"/>
    </location>
    <ligand>
        <name>Mg(2+)</name>
        <dbReference type="ChEBI" id="CHEBI:18420"/>
        <label>1</label>
        <note>catalytic</note>
    </ligand>
</feature>
<comment type="subcellular location">
    <subcellularLocation>
        <location evidence="9">Cell inner membrane</location>
        <topology evidence="9">Peripheral membrane protein</topology>
        <orientation evidence="9">Cytoplasmic side</orientation>
    </subcellularLocation>
</comment>
<dbReference type="GO" id="GO:0050427">
    <property type="term" value="P:3'-phosphoadenosine 5'-phosphosulfate metabolic process"/>
    <property type="evidence" value="ECO:0007669"/>
    <property type="project" value="TreeGrafter"/>
</dbReference>
<evidence type="ECO:0000313" key="11">
    <source>
        <dbReference type="EMBL" id="CAB1274708.1"/>
    </source>
</evidence>
<evidence type="ECO:0000256" key="6">
    <source>
        <dbReference type="ARBA" id="ARBA00022801"/>
    </source>
</evidence>
<dbReference type="FunFam" id="3.40.190.80:FF:000005">
    <property type="entry name" value="3'(2'),5'-bisphosphate nucleotidase CysQ"/>
    <property type="match status" value="1"/>
</dbReference>
<dbReference type="InterPro" id="IPR020583">
    <property type="entry name" value="Inositol_monoP_metal-BS"/>
</dbReference>
<dbReference type="Gene3D" id="3.30.540.10">
    <property type="entry name" value="Fructose-1,6-Bisphosphatase, subunit A, domain 1"/>
    <property type="match status" value="1"/>
</dbReference>
<keyword evidence="5 9" id="KW-0479">Metal-binding</keyword>
<reference evidence="11 12" key="1">
    <citation type="submission" date="2020-03" db="EMBL/GenBank/DDBJ databases">
        <authorList>
            <person name="Picone N."/>
        </authorList>
    </citation>
    <scope>NUCLEOTIDE SEQUENCE [LARGE SCALE GENOMIC DNA]</scope>
    <source>
        <strain evidence="11">NSCAC1</strain>
    </source>
</reference>
<protein>
    <recommendedName>
        <fullName evidence="9">3'(2'),5'-bisphosphate nucleotidase CysQ</fullName>
        <ecNumber evidence="9">3.1.3.7</ecNumber>
    </recommendedName>
    <alternativeName>
        <fullName evidence="9">3'(2'),5-bisphosphonucleoside 3'(2')-phosphohydrolase</fullName>
    </alternativeName>
    <alternativeName>
        <fullName evidence="9">3'-phosphoadenosine 5'-phosphate phosphatase</fullName>
        <shortName evidence="9">PAP phosphatase</shortName>
    </alternativeName>
</protein>
<feature type="binding site" evidence="10">
    <location>
        <position position="216"/>
    </location>
    <ligand>
        <name>Mg(2+)</name>
        <dbReference type="ChEBI" id="CHEBI:18420"/>
        <label>1</label>
        <note>catalytic</note>
    </ligand>
</feature>
<evidence type="ECO:0000256" key="10">
    <source>
        <dbReference type="PIRSR" id="PIRSR600760-2"/>
    </source>
</evidence>
<evidence type="ECO:0000256" key="1">
    <source>
        <dbReference type="ARBA" id="ARBA00001625"/>
    </source>
</evidence>
<comment type="similarity">
    <text evidence="2 9">Belongs to the inositol monophosphatase superfamily. CysQ family.</text>
</comment>
<evidence type="ECO:0000256" key="4">
    <source>
        <dbReference type="ARBA" id="ARBA00022519"/>
    </source>
</evidence>
<evidence type="ECO:0000256" key="8">
    <source>
        <dbReference type="ARBA" id="ARBA00023136"/>
    </source>
</evidence>
<dbReference type="HAMAP" id="MF_02095">
    <property type="entry name" value="CysQ"/>
    <property type="match status" value="1"/>
</dbReference>
<keyword evidence="12" id="KW-1185">Reference proteome</keyword>
<feature type="binding site" evidence="9">
    <location>
        <position position="70"/>
    </location>
    <ligand>
        <name>substrate</name>
    </ligand>
</feature>
<proteinExistence type="inferred from homology"/>
<organism evidence="11 12">
    <name type="scientific">Candidatus Nitrosacidococcus tergens</name>
    <dbReference type="NCBI Taxonomy" id="553981"/>
    <lineage>
        <taxon>Bacteria</taxon>
        <taxon>Pseudomonadati</taxon>
        <taxon>Pseudomonadota</taxon>
        <taxon>Gammaproteobacteria</taxon>
        <taxon>Chromatiales</taxon>
        <taxon>Chromatiaceae</taxon>
        <taxon>Candidatus Nitrosacidococcus</taxon>
    </lineage>
</organism>
<sequence>MFLNISTQFIDSIIDISELAGEKILTIYRKGFTVAHKKDYSPLTEADLMAHKTIVQRLKSLFPDIPILSEESKKIPFSERSTWQKYWLVDPLDGTKEFIKGNGEFTVNIALIENNQPILGVVYAPALDQLYYAAKGYGAYRRKKGKITGLKTKSRTEGVPVQVVGSRSHGDSYLKAFLLDIGEYHLIAMGSSLKFCLVAEGKADIYPRFGLTSEWDTGAAQCIVEESGGSVIDLKGEVLRYNTKDSLLNPYFLTVATDSNYWQQFISDDIKNNNNI</sequence>
<dbReference type="SUPFAM" id="SSF56655">
    <property type="entry name" value="Carbohydrate phosphatase"/>
    <property type="match status" value="1"/>
</dbReference>
<accession>A0A7G1Q823</accession>
<feature type="binding site" evidence="9 10">
    <location>
        <position position="93"/>
    </location>
    <ligand>
        <name>Mg(2+)</name>
        <dbReference type="ChEBI" id="CHEBI:18420"/>
        <label>2</label>
    </ligand>
</feature>
<feature type="binding site" evidence="9 10">
    <location>
        <position position="90"/>
    </location>
    <ligand>
        <name>Mg(2+)</name>
        <dbReference type="ChEBI" id="CHEBI:18420"/>
        <label>2</label>
    </ligand>
</feature>
<keyword evidence="7 9" id="KW-0460">Magnesium</keyword>
<evidence type="ECO:0000256" key="7">
    <source>
        <dbReference type="ARBA" id="ARBA00022842"/>
    </source>
</evidence>
<dbReference type="InterPro" id="IPR000760">
    <property type="entry name" value="Inositol_monophosphatase-like"/>
</dbReference>
<evidence type="ECO:0000313" key="12">
    <source>
        <dbReference type="Proteomes" id="UP000516072"/>
    </source>
</evidence>
<feature type="binding site" evidence="9">
    <location>
        <position position="70"/>
    </location>
    <ligand>
        <name>Mg(2+)</name>
        <dbReference type="ChEBI" id="CHEBI:18420"/>
        <label>1</label>
    </ligand>
</feature>
<feature type="binding site" evidence="9">
    <location>
        <position position="92"/>
    </location>
    <ligand>
        <name>Mg(2+)</name>
        <dbReference type="ChEBI" id="CHEBI:18420"/>
        <label>1</label>
    </ligand>
</feature>
<dbReference type="Proteomes" id="UP000516072">
    <property type="component" value="Chromosome"/>
</dbReference>
<feature type="binding site" evidence="9">
    <location>
        <position position="216"/>
    </location>
    <ligand>
        <name>substrate</name>
    </ligand>
</feature>
<evidence type="ECO:0000256" key="9">
    <source>
        <dbReference type="HAMAP-Rule" id="MF_02095"/>
    </source>
</evidence>
<comment type="catalytic activity">
    <reaction evidence="1 9">
        <text>adenosine 3',5'-bisphosphate + H2O = AMP + phosphate</text>
        <dbReference type="Rhea" id="RHEA:10040"/>
        <dbReference type="ChEBI" id="CHEBI:15377"/>
        <dbReference type="ChEBI" id="CHEBI:43474"/>
        <dbReference type="ChEBI" id="CHEBI:58343"/>
        <dbReference type="ChEBI" id="CHEBI:456215"/>
        <dbReference type="EC" id="3.1.3.7"/>
    </reaction>
</comment>
<dbReference type="GO" id="GO:0005886">
    <property type="term" value="C:plasma membrane"/>
    <property type="evidence" value="ECO:0007669"/>
    <property type="project" value="UniProtKB-SubCell"/>
</dbReference>
<dbReference type="FunFam" id="3.30.540.10:FF:000007">
    <property type="entry name" value="3'(2'),5'-bisphosphate nucleotidase CysQ"/>
    <property type="match status" value="1"/>
</dbReference>
<dbReference type="Pfam" id="PF00459">
    <property type="entry name" value="Inositol_P"/>
    <property type="match status" value="1"/>
</dbReference>
<gene>
    <name evidence="9 11" type="primary">cysQ</name>
    <name evidence="11" type="ORF">NSCAC_0304</name>
</gene>
<dbReference type="NCBIfam" id="TIGR01331">
    <property type="entry name" value="bisphos_cysQ"/>
    <property type="match status" value="1"/>
</dbReference>